<name>M0D6Q5_HALPD</name>
<dbReference type="OrthoDB" id="198447at2157"/>
<dbReference type="Pfam" id="PF10069">
    <property type="entry name" value="DICT"/>
    <property type="match status" value="1"/>
</dbReference>
<gene>
    <name evidence="2" type="ORF">C474_10004</name>
</gene>
<feature type="domain" description="DICT" evidence="1">
    <location>
        <begin position="108"/>
        <end position="213"/>
    </location>
</feature>
<protein>
    <submittedName>
        <fullName evidence="2">Sensor protein</fullName>
    </submittedName>
</protein>
<dbReference type="InterPro" id="IPR016954">
    <property type="entry name" value="Uncharacterised_Vng0742h"/>
</dbReference>
<dbReference type="PIRSF" id="PIRSF030471">
    <property type="entry name" value="STR_Vng0742h_prd"/>
    <property type="match status" value="1"/>
</dbReference>
<proteinExistence type="predicted"/>
<evidence type="ECO:0000259" key="1">
    <source>
        <dbReference type="Pfam" id="PF10069"/>
    </source>
</evidence>
<keyword evidence="3" id="KW-1185">Reference proteome</keyword>
<dbReference type="EMBL" id="AOIV01000023">
    <property type="protein sequence ID" value="ELZ31160.1"/>
    <property type="molecule type" value="Genomic_DNA"/>
</dbReference>
<accession>M0D6Q5</accession>
<comment type="caution">
    <text evidence="2">The sequence shown here is derived from an EMBL/GenBank/DDBJ whole genome shotgun (WGS) entry which is preliminary data.</text>
</comment>
<dbReference type="AlphaFoldDB" id="M0D6Q5"/>
<dbReference type="Proteomes" id="UP000011513">
    <property type="component" value="Unassembled WGS sequence"/>
</dbReference>
<evidence type="ECO:0000313" key="2">
    <source>
        <dbReference type="EMBL" id="ELZ31160.1"/>
    </source>
</evidence>
<dbReference type="InParanoid" id="M0D6Q5"/>
<dbReference type="InterPro" id="IPR019278">
    <property type="entry name" value="DICT_dom"/>
</dbReference>
<dbReference type="RefSeq" id="WP_008386324.1">
    <property type="nucleotide sequence ID" value="NZ_AOIV01000023.1"/>
</dbReference>
<reference evidence="2 3" key="1">
    <citation type="journal article" date="2014" name="PLoS Genet.">
        <title>Phylogenetically driven sequencing of extremely halophilic archaea reveals strategies for static and dynamic osmo-response.</title>
        <authorList>
            <person name="Becker E.A."/>
            <person name="Seitzer P.M."/>
            <person name="Tritt A."/>
            <person name="Larsen D."/>
            <person name="Krusor M."/>
            <person name="Yao A.I."/>
            <person name="Wu D."/>
            <person name="Madern D."/>
            <person name="Eisen J.A."/>
            <person name="Darling A.E."/>
            <person name="Facciotti M.T."/>
        </authorList>
    </citation>
    <scope>NUCLEOTIDE SEQUENCE [LARGE SCALE GENOMIC DNA]</scope>
    <source>
        <strain evidence="2 3">JCM 14848</strain>
    </source>
</reference>
<organism evidence="2 3">
    <name type="scientific">Halogeometricum pallidum JCM 14848</name>
    <dbReference type="NCBI Taxonomy" id="1227487"/>
    <lineage>
        <taxon>Archaea</taxon>
        <taxon>Methanobacteriati</taxon>
        <taxon>Methanobacteriota</taxon>
        <taxon>Stenosarchaea group</taxon>
        <taxon>Halobacteria</taxon>
        <taxon>Halobacteriales</taxon>
        <taxon>Haloferacaceae</taxon>
        <taxon>Halogeometricum</taxon>
    </lineage>
</organism>
<sequence length="246" mass="27664">MASDDAAGLRAILDAAERRRKSVTYYAPEAGDLIERLDTRNLDVEFRAIPPRGPEPFLIVRAGGQFRGAMPVEALREHVGWSRNRRGEMDEHSEAYAIIVELLDDTVFASLSKRQLLLTVREFEDRAWRVGNGVLHTGFQSATAFAPQRGLYRELAAETALDVHIYVADGERVEPLDEPNATLHTEPAEEIGRYWFLVFDGGEEREQGVALVAEQRPDETFRGVWTYDPDLVDRALSLLPSVDGDR</sequence>
<dbReference type="eggNOG" id="arCOG02909">
    <property type="taxonomic scope" value="Archaea"/>
</dbReference>
<evidence type="ECO:0000313" key="3">
    <source>
        <dbReference type="Proteomes" id="UP000011513"/>
    </source>
</evidence>